<dbReference type="EMBL" id="CP003607">
    <property type="protein sequence ID" value="AFY84201.1"/>
    <property type="molecule type" value="Genomic_DNA"/>
</dbReference>
<dbReference type="OrthoDB" id="6439987at2"/>
<comment type="pathway">
    <text evidence="5">Cofactor biosynthesis; adenosylcobalamin biosynthesis; cob(II)yrinate a,c-diamide from sirohydrochlorin (anaerobic route): step 6/10.</text>
</comment>
<dbReference type="PANTHER" id="PTHR35863">
    <property type="entry name" value="COBALT-PRECORRIN-5B C(1)-METHYLTRANSFERASE"/>
    <property type="match status" value="1"/>
</dbReference>
<dbReference type="AlphaFoldDB" id="K9TPW9"/>
<evidence type="ECO:0000256" key="1">
    <source>
        <dbReference type="ARBA" id="ARBA00022573"/>
    </source>
</evidence>
<name>K9TPW9_9CYAN</name>
<proteinExistence type="inferred from homology"/>
<evidence type="ECO:0000313" key="6">
    <source>
        <dbReference type="EMBL" id="AFY84201.1"/>
    </source>
</evidence>
<protein>
    <recommendedName>
        <fullName evidence="5">Cobalt-precorrin-5B C(1)-methyltransferase</fullName>
        <ecNumber evidence="5">2.1.1.195</ecNumber>
    </recommendedName>
    <alternativeName>
        <fullName evidence="5">Cobalt-precorrin-6A synthase</fullName>
    </alternativeName>
</protein>
<dbReference type="EC" id="2.1.1.195" evidence="5"/>
<dbReference type="GO" id="GO:0032259">
    <property type="term" value="P:methylation"/>
    <property type="evidence" value="ECO:0007669"/>
    <property type="project" value="UniProtKB-KW"/>
</dbReference>
<dbReference type="Pfam" id="PF01888">
    <property type="entry name" value="CbiD"/>
    <property type="match status" value="1"/>
</dbReference>
<dbReference type="Gene3D" id="3.30.2110.10">
    <property type="entry name" value="CbiD-like"/>
    <property type="match status" value="1"/>
</dbReference>
<dbReference type="InterPro" id="IPR036074">
    <property type="entry name" value="CbiD_sf"/>
</dbReference>
<dbReference type="RefSeq" id="WP_015150820.1">
    <property type="nucleotide sequence ID" value="NC_019693.1"/>
</dbReference>
<dbReference type="HOGENOM" id="CLU_041273_1_2_3"/>
<reference evidence="6 7" key="1">
    <citation type="submission" date="2012-06" db="EMBL/GenBank/DDBJ databases">
        <title>Finished chromosome of genome of Oscillatoria acuminata PCC 6304.</title>
        <authorList>
            <consortium name="US DOE Joint Genome Institute"/>
            <person name="Gugger M."/>
            <person name="Coursin T."/>
            <person name="Rippka R."/>
            <person name="Tandeau De Marsac N."/>
            <person name="Huntemann M."/>
            <person name="Wei C.-L."/>
            <person name="Han J."/>
            <person name="Detter J.C."/>
            <person name="Han C."/>
            <person name="Tapia R."/>
            <person name="Davenport K."/>
            <person name="Daligault H."/>
            <person name="Erkkila T."/>
            <person name="Gu W."/>
            <person name="Munk A.C.C."/>
            <person name="Teshima H."/>
            <person name="Xu Y."/>
            <person name="Chain P."/>
            <person name="Chen A."/>
            <person name="Krypides N."/>
            <person name="Mavromatis K."/>
            <person name="Markowitz V."/>
            <person name="Szeto E."/>
            <person name="Ivanova N."/>
            <person name="Mikhailova N."/>
            <person name="Ovchinnikova G."/>
            <person name="Pagani I."/>
            <person name="Pati A."/>
            <person name="Goodwin L."/>
            <person name="Peters L."/>
            <person name="Pitluck S."/>
            <person name="Woyke T."/>
            <person name="Kerfeld C."/>
        </authorList>
    </citation>
    <scope>NUCLEOTIDE SEQUENCE [LARGE SCALE GENOMIC DNA]</scope>
    <source>
        <strain evidence="6 7">PCC 6304</strain>
    </source>
</reference>
<dbReference type="PATRIC" id="fig|56110.3.peg.5702"/>
<evidence type="ECO:0000313" key="7">
    <source>
        <dbReference type="Proteomes" id="UP000010367"/>
    </source>
</evidence>
<dbReference type="InterPro" id="IPR002748">
    <property type="entry name" value="CbiD"/>
</dbReference>
<keyword evidence="7" id="KW-1185">Reference proteome</keyword>
<dbReference type="eggNOG" id="COG1903">
    <property type="taxonomic scope" value="Bacteria"/>
</dbReference>
<organism evidence="6 7">
    <name type="scientific">Oscillatoria acuminata PCC 6304</name>
    <dbReference type="NCBI Taxonomy" id="56110"/>
    <lineage>
        <taxon>Bacteria</taxon>
        <taxon>Bacillati</taxon>
        <taxon>Cyanobacteriota</taxon>
        <taxon>Cyanophyceae</taxon>
        <taxon>Oscillatoriophycideae</taxon>
        <taxon>Oscillatoriales</taxon>
        <taxon>Oscillatoriaceae</taxon>
        <taxon>Oscillatoria</taxon>
    </lineage>
</organism>
<comment type="similarity">
    <text evidence="5">Belongs to the CbiD family.</text>
</comment>
<comment type="catalytic activity">
    <reaction evidence="5">
        <text>Co-precorrin-5B + S-adenosyl-L-methionine = Co-precorrin-6A + S-adenosyl-L-homocysteine</text>
        <dbReference type="Rhea" id="RHEA:26285"/>
        <dbReference type="ChEBI" id="CHEBI:57856"/>
        <dbReference type="ChEBI" id="CHEBI:59789"/>
        <dbReference type="ChEBI" id="CHEBI:60063"/>
        <dbReference type="ChEBI" id="CHEBI:60064"/>
        <dbReference type="EC" id="2.1.1.195"/>
    </reaction>
</comment>
<dbReference type="PIRSF" id="PIRSF026782">
    <property type="entry name" value="CbiD"/>
    <property type="match status" value="1"/>
</dbReference>
<evidence type="ECO:0000256" key="3">
    <source>
        <dbReference type="ARBA" id="ARBA00022679"/>
    </source>
</evidence>
<keyword evidence="3 5" id="KW-0808">Transferase</keyword>
<evidence type="ECO:0000256" key="2">
    <source>
        <dbReference type="ARBA" id="ARBA00022603"/>
    </source>
</evidence>
<dbReference type="InParanoid" id="K9TPW9"/>
<keyword evidence="2 5" id="KW-0489">Methyltransferase</keyword>
<dbReference type="Proteomes" id="UP000010367">
    <property type="component" value="Chromosome"/>
</dbReference>
<comment type="function">
    <text evidence="5">Catalyzes the methylation of C-1 in cobalt-precorrin-5B to form cobalt-precorrin-6A.</text>
</comment>
<sequence length="365" mass="39074">MAKTGYTLPVFAVAAAKAALMVLSPGSEAPKTVTLDLMPELVEIPIYQVAQLDGTSALGITRSDPGDNLDLTRNTPIWARVTWTPRQSQPLILEAGEGLGKTETGEPAIYHYARQLFERNLFPLIPEDQTLIVSIILPEGRQLASRTSNAAFGILEGLALLGTSGISQPLSAADHLDEFRQILQGKVKNSPHLTFCIGNNGLGVAQRLGIPESAIVQTGNWIGALLVEAGLRGAQSVLLLGYQGKLIKLAGGIFNTSSHIADAKLEILSAAVVRAGGDLATVEAVLQAKTADAAYFAIKERGLAEVVFNNLAEKISYKAQNYVKKYADTALEVGTILFNRQGEIITQNNPSLWQWEGTASGFRGW</sequence>
<dbReference type="STRING" id="56110.Oscil6304_4689"/>
<dbReference type="PANTHER" id="PTHR35863:SF1">
    <property type="entry name" value="COBALT-PRECORRIN-5B C(1)-METHYLTRANSFERASE"/>
    <property type="match status" value="1"/>
</dbReference>
<dbReference type="HAMAP" id="MF_00787">
    <property type="entry name" value="CbiD"/>
    <property type="match status" value="1"/>
</dbReference>
<dbReference type="GO" id="GO:0019251">
    <property type="term" value="P:anaerobic cobalamin biosynthetic process"/>
    <property type="evidence" value="ECO:0007669"/>
    <property type="project" value="UniProtKB-UniRule"/>
</dbReference>
<evidence type="ECO:0000256" key="5">
    <source>
        <dbReference type="HAMAP-Rule" id="MF_00787"/>
    </source>
</evidence>
<dbReference type="NCBIfam" id="TIGR00312">
    <property type="entry name" value="cbiD"/>
    <property type="match status" value="1"/>
</dbReference>
<keyword evidence="4 5" id="KW-0949">S-adenosyl-L-methionine</keyword>
<keyword evidence="1 5" id="KW-0169">Cobalamin biosynthesis</keyword>
<accession>K9TPW9</accession>
<dbReference type="KEGG" id="oac:Oscil6304_4689"/>
<gene>
    <name evidence="5" type="primary">cbiD</name>
    <name evidence="6" type="ORF">Oscil6304_4689</name>
</gene>
<dbReference type="SUPFAM" id="SSF111342">
    <property type="entry name" value="CbiD-like"/>
    <property type="match status" value="1"/>
</dbReference>
<dbReference type="GO" id="GO:0043780">
    <property type="term" value="F:cobalt-precorrin-5B C1-methyltransferase activity"/>
    <property type="evidence" value="ECO:0007669"/>
    <property type="project" value="RHEA"/>
</dbReference>
<evidence type="ECO:0000256" key="4">
    <source>
        <dbReference type="ARBA" id="ARBA00022691"/>
    </source>
</evidence>
<dbReference type="UniPathway" id="UPA00148">
    <property type="reaction ID" value="UER00227"/>
</dbReference>